<dbReference type="PANTHER" id="PTHR44051:SF8">
    <property type="entry name" value="GLUTATHIONE S-TRANSFERASE GSTA"/>
    <property type="match status" value="1"/>
</dbReference>
<organism evidence="5 6">
    <name type="scientific">Orbilia brochopaga</name>
    <dbReference type="NCBI Taxonomy" id="3140254"/>
    <lineage>
        <taxon>Eukaryota</taxon>
        <taxon>Fungi</taxon>
        <taxon>Dikarya</taxon>
        <taxon>Ascomycota</taxon>
        <taxon>Pezizomycotina</taxon>
        <taxon>Orbiliomycetes</taxon>
        <taxon>Orbiliales</taxon>
        <taxon>Orbiliaceae</taxon>
        <taxon>Orbilia</taxon>
    </lineage>
</organism>
<dbReference type="Proteomes" id="UP001375240">
    <property type="component" value="Unassembled WGS sequence"/>
</dbReference>
<dbReference type="SUPFAM" id="SSF52833">
    <property type="entry name" value="Thioredoxin-like"/>
    <property type="match status" value="1"/>
</dbReference>
<evidence type="ECO:0000256" key="2">
    <source>
        <dbReference type="SAM" id="MobiDB-lite"/>
    </source>
</evidence>
<dbReference type="AlphaFoldDB" id="A0AAV9U031"/>
<comment type="similarity">
    <text evidence="1">Belongs to the GST superfamily.</text>
</comment>
<name>A0AAV9U031_9PEZI</name>
<proteinExistence type="inferred from homology"/>
<dbReference type="SFLD" id="SFLDS00019">
    <property type="entry name" value="Glutathione_Transferase_(cytos"/>
    <property type="match status" value="1"/>
</dbReference>
<keyword evidence="6" id="KW-1185">Reference proteome</keyword>
<dbReference type="InterPro" id="IPR010987">
    <property type="entry name" value="Glutathione-S-Trfase_C-like"/>
</dbReference>
<dbReference type="Pfam" id="PF13409">
    <property type="entry name" value="GST_N_2"/>
    <property type="match status" value="1"/>
</dbReference>
<dbReference type="PANTHER" id="PTHR44051">
    <property type="entry name" value="GLUTATHIONE S-TRANSFERASE-RELATED"/>
    <property type="match status" value="1"/>
</dbReference>
<evidence type="ECO:0000259" key="4">
    <source>
        <dbReference type="PROSITE" id="PS50405"/>
    </source>
</evidence>
<evidence type="ECO:0000256" key="1">
    <source>
        <dbReference type="ARBA" id="ARBA00007409"/>
    </source>
</evidence>
<dbReference type="InterPro" id="IPR004045">
    <property type="entry name" value="Glutathione_S-Trfase_N"/>
</dbReference>
<protein>
    <recommendedName>
        <fullName evidence="7">Glutathione S-transferase</fullName>
    </recommendedName>
</protein>
<dbReference type="SFLD" id="SFLDG00358">
    <property type="entry name" value="Main_(cytGST)"/>
    <property type="match status" value="1"/>
</dbReference>
<dbReference type="Gene3D" id="1.20.1050.10">
    <property type="match status" value="1"/>
</dbReference>
<dbReference type="InterPro" id="IPR036282">
    <property type="entry name" value="Glutathione-S-Trfase_C_sf"/>
</dbReference>
<gene>
    <name evidence="5" type="ORF">TWF696_003234</name>
</gene>
<dbReference type="InterPro" id="IPR040079">
    <property type="entry name" value="Glutathione_S-Trfase"/>
</dbReference>
<dbReference type="InterPro" id="IPR004046">
    <property type="entry name" value="GST_C"/>
</dbReference>
<reference evidence="5 6" key="1">
    <citation type="submission" date="2019-10" db="EMBL/GenBank/DDBJ databases">
        <authorList>
            <person name="Palmer J.M."/>
        </authorList>
    </citation>
    <scope>NUCLEOTIDE SEQUENCE [LARGE SCALE GENOMIC DNA]</scope>
    <source>
        <strain evidence="5 6">TWF696</strain>
    </source>
</reference>
<dbReference type="Gene3D" id="3.40.30.10">
    <property type="entry name" value="Glutaredoxin"/>
    <property type="match status" value="1"/>
</dbReference>
<dbReference type="PROSITE" id="PS50404">
    <property type="entry name" value="GST_NTER"/>
    <property type="match status" value="1"/>
</dbReference>
<dbReference type="Pfam" id="PF00043">
    <property type="entry name" value="GST_C"/>
    <property type="match status" value="1"/>
</dbReference>
<evidence type="ECO:0000259" key="3">
    <source>
        <dbReference type="PROSITE" id="PS50404"/>
    </source>
</evidence>
<dbReference type="InterPro" id="IPR036249">
    <property type="entry name" value="Thioredoxin-like_sf"/>
</dbReference>
<dbReference type="PROSITE" id="PS50405">
    <property type="entry name" value="GST_CTER"/>
    <property type="match status" value="1"/>
</dbReference>
<accession>A0AAV9U031</accession>
<feature type="region of interest" description="Disordered" evidence="2">
    <location>
        <begin position="1"/>
        <end position="23"/>
    </location>
</feature>
<evidence type="ECO:0000313" key="5">
    <source>
        <dbReference type="EMBL" id="KAK6331167.1"/>
    </source>
</evidence>
<evidence type="ECO:0008006" key="7">
    <source>
        <dbReference type="Google" id="ProtNLM"/>
    </source>
</evidence>
<dbReference type="SFLD" id="SFLDG01151">
    <property type="entry name" value="Main.2:_Nu-like"/>
    <property type="match status" value="1"/>
</dbReference>
<dbReference type="EMBL" id="JAVHNQ010000016">
    <property type="protein sequence ID" value="KAK6331167.1"/>
    <property type="molecule type" value="Genomic_DNA"/>
</dbReference>
<feature type="domain" description="GST N-terminal" evidence="3">
    <location>
        <begin position="24"/>
        <end position="114"/>
    </location>
</feature>
<dbReference type="CDD" id="cd03048">
    <property type="entry name" value="GST_N_Ure2p_like"/>
    <property type="match status" value="1"/>
</dbReference>
<comment type="caution">
    <text evidence="5">The sequence shown here is derived from an EMBL/GenBank/DDBJ whole genome shotgun (WGS) entry which is preliminary data.</text>
</comment>
<dbReference type="SUPFAM" id="SSF47616">
    <property type="entry name" value="GST C-terminal domain-like"/>
    <property type="match status" value="1"/>
</dbReference>
<feature type="domain" description="GST C-terminal" evidence="4">
    <location>
        <begin position="121"/>
        <end position="246"/>
    </location>
</feature>
<evidence type="ECO:0000313" key="6">
    <source>
        <dbReference type="Proteomes" id="UP001375240"/>
    </source>
</evidence>
<sequence>MQNRIQQISTHLTSPDQPNTMTSQPELTLYTAQTPNGIKVSIALELLGLPYKTHKIALTKLEQKEPWFLEINPNGRIPALTDHNPPAVGDGKPLHIMESGAILLYLAETYDKDHKISFPKNSREHWEMVQWVLWQNAGLGPMQGQANHFVRYAPEKIQYGMDRYVTEGRRLYGVINKRLQEQEAKGSGYLVGDHISIADITTFGWAVSAEWAGIELNEFPQVQKWVKRIEEVEAVEKGRNVPEPSSLRGIMGDKEKVDAHAAQSSAWILKGMKDDAKK</sequence>